<keyword evidence="9" id="KW-1185">Reference proteome</keyword>
<dbReference type="Pfam" id="PF25967">
    <property type="entry name" value="RND-MFP_C"/>
    <property type="match status" value="1"/>
</dbReference>
<dbReference type="InterPro" id="IPR058626">
    <property type="entry name" value="MdtA-like_b-barrel"/>
</dbReference>
<dbReference type="Gene3D" id="2.40.420.20">
    <property type="match status" value="1"/>
</dbReference>
<dbReference type="Gene3D" id="2.40.30.170">
    <property type="match status" value="1"/>
</dbReference>
<feature type="domain" description="Multidrug resistance protein MdtA-like beta-barrel" evidence="6">
    <location>
        <begin position="211"/>
        <end position="301"/>
    </location>
</feature>
<dbReference type="InterPro" id="IPR006143">
    <property type="entry name" value="RND_pump_MFP"/>
</dbReference>
<dbReference type="Pfam" id="PF25876">
    <property type="entry name" value="HH_MFP_RND"/>
    <property type="match status" value="1"/>
</dbReference>
<evidence type="ECO:0000256" key="1">
    <source>
        <dbReference type="ARBA" id="ARBA00004196"/>
    </source>
</evidence>
<name>A0A2N4U7Q2_9BURK</name>
<dbReference type="SUPFAM" id="SSF111369">
    <property type="entry name" value="HlyD-like secretion proteins"/>
    <property type="match status" value="1"/>
</dbReference>
<evidence type="ECO:0000313" key="8">
    <source>
        <dbReference type="EMBL" id="PLC51045.1"/>
    </source>
</evidence>
<dbReference type="PANTHER" id="PTHR30158">
    <property type="entry name" value="ACRA/E-RELATED COMPONENT OF DRUG EFFLUX TRANSPORTER"/>
    <property type="match status" value="1"/>
</dbReference>
<organism evidence="8 9">
    <name type="scientific">Pollutimonas subterranea</name>
    <dbReference type="NCBI Taxonomy" id="2045210"/>
    <lineage>
        <taxon>Bacteria</taxon>
        <taxon>Pseudomonadati</taxon>
        <taxon>Pseudomonadota</taxon>
        <taxon>Betaproteobacteria</taxon>
        <taxon>Burkholderiales</taxon>
        <taxon>Alcaligenaceae</taxon>
        <taxon>Pollutimonas</taxon>
    </lineage>
</organism>
<feature type="domain" description="Multidrug resistance protein MdtA-like alpha-helical hairpin" evidence="4">
    <location>
        <begin position="105"/>
        <end position="174"/>
    </location>
</feature>
<dbReference type="InterPro" id="IPR058624">
    <property type="entry name" value="MdtA-like_HH"/>
</dbReference>
<dbReference type="PROSITE" id="PS51257">
    <property type="entry name" value="PROKAR_LIPOPROTEIN"/>
    <property type="match status" value="1"/>
</dbReference>
<evidence type="ECO:0000259" key="5">
    <source>
        <dbReference type="Pfam" id="PF25917"/>
    </source>
</evidence>
<feature type="chain" id="PRO_5014988797" evidence="3">
    <location>
        <begin position="31"/>
        <end position="382"/>
    </location>
</feature>
<dbReference type="InterPro" id="IPR058627">
    <property type="entry name" value="MdtA-like_C"/>
</dbReference>
<comment type="caution">
    <text evidence="8">The sequence shown here is derived from an EMBL/GenBank/DDBJ whole genome shotgun (WGS) entry which is preliminary data.</text>
</comment>
<sequence length="382" mass="39908">MTPNPCRPLLQTLSLLAGALVLAGCSEPVAQSGPPPVPEVSVKTIAPQPVSLTTELAGRTSAFMVSEVRPQVGGIVKKRLFKEGSDVEAGETLYEIDSASYKANHNSAKAALTKAQANLKVAGLTAGRYKELVKINAVSKQDNDRAAAELLQAQADVASAKAALEMAAINLGYTRVTAPISGRIGQSSITPGALLSASQASPLATIQQLDPIYVDVTQSSIELMRLRRALDSGSLSASTEARANVKLILEDGTEYAQPGELQFSDVSVDPGTGMVTLRAVFPNPGQQLLPGMYVRAILEEGVREQAILVPQQGVTRDSKGNATALLVNAEGKVESRALTATRTIGDKWLVDAGIEAGERVIVEGVQKVRPGAPALAVEITAG</sequence>
<dbReference type="FunFam" id="2.40.420.20:FF:000001">
    <property type="entry name" value="Efflux RND transporter periplasmic adaptor subunit"/>
    <property type="match status" value="1"/>
</dbReference>
<evidence type="ECO:0000259" key="4">
    <source>
        <dbReference type="Pfam" id="PF25876"/>
    </source>
</evidence>
<dbReference type="Proteomes" id="UP000234190">
    <property type="component" value="Unassembled WGS sequence"/>
</dbReference>
<dbReference type="Pfam" id="PF25944">
    <property type="entry name" value="Beta-barrel_RND"/>
    <property type="match status" value="1"/>
</dbReference>
<dbReference type="Gene3D" id="2.40.50.100">
    <property type="match status" value="1"/>
</dbReference>
<reference evidence="8 9" key="1">
    <citation type="submission" date="2017-10" db="EMBL/GenBank/DDBJ databases">
        <title>Two draft genome sequences of Pusillimonas sp. strains isolated from a nitrate- and radionuclide-contaminated groundwater in Russia.</title>
        <authorList>
            <person name="Grouzdev D.S."/>
            <person name="Tourova T.P."/>
            <person name="Goeva M.A."/>
            <person name="Babich T.L."/>
            <person name="Sokolova D.S."/>
            <person name="Abdullin R."/>
            <person name="Poltaraus A.B."/>
            <person name="Toshchakov S.V."/>
            <person name="Nazina T.N."/>
        </authorList>
    </citation>
    <scope>NUCLEOTIDE SEQUENCE [LARGE SCALE GENOMIC DNA]</scope>
    <source>
        <strain evidence="8 9">JR1/69-3-13</strain>
    </source>
</reference>
<dbReference type="NCBIfam" id="TIGR01730">
    <property type="entry name" value="RND_mfp"/>
    <property type="match status" value="1"/>
</dbReference>
<feature type="domain" description="Multidrug resistance protein MdtA-like barrel-sandwich hybrid" evidence="5">
    <location>
        <begin position="66"/>
        <end position="207"/>
    </location>
</feature>
<dbReference type="OrthoDB" id="9783047at2"/>
<dbReference type="InterPro" id="IPR058625">
    <property type="entry name" value="MdtA-like_BSH"/>
</dbReference>
<evidence type="ECO:0000259" key="6">
    <source>
        <dbReference type="Pfam" id="PF25944"/>
    </source>
</evidence>
<proteinExistence type="inferred from homology"/>
<dbReference type="Gene3D" id="1.10.287.470">
    <property type="entry name" value="Helix hairpin bin"/>
    <property type="match status" value="1"/>
</dbReference>
<feature type="signal peptide" evidence="3">
    <location>
        <begin position="1"/>
        <end position="30"/>
    </location>
</feature>
<comment type="subcellular location">
    <subcellularLocation>
        <location evidence="1">Cell envelope</location>
    </subcellularLocation>
</comment>
<dbReference type="PANTHER" id="PTHR30158:SF3">
    <property type="entry name" value="MULTIDRUG EFFLUX PUMP SUBUNIT ACRA-RELATED"/>
    <property type="match status" value="1"/>
</dbReference>
<dbReference type="Pfam" id="PF25917">
    <property type="entry name" value="BSH_RND"/>
    <property type="match status" value="1"/>
</dbReference>
<accession>A0A2N4U7Q2</accession>
<comment type="similarity">
    <text evidence="2">Belongs to the membrane fusion protein (MFP) (TC 8.A.1) family.</text>
</comment>
<evidence type="ECO:0000259" key="7">
    <source>
        <dbReference type="Pfam" id="PF25967"/>
    </source>
</evidence>
<gene>
    <name evidence="8" type="ORF">CR159_05485</name>
</gene>
<protein>
    <submittedName>
        <fullName evidence="8">Efflux transporter periplasmic adaptor subunit</fullName>
    </submittedName>
</protein>
<evidence type="ECO:0000313" key="9">
    <source>
        <dbReference type="Proteomes" id="UP000234190"/>
    </source>
</evidence>
<evidence type="ECO:0000256" key="2">
    <source>
        <dbReference type="ARBA" id="ARBA00009477"/>
    </source>
</evidence>
<feature type="domain" description="Multidrug resistance protein MdtA-like C-terminal permuted SH3" evidence="7">
    <location>
        <begin position="305"/>
        <end position="367"/>
    </location>
</feature>
<dbReference type="AlphaFoldDB" id="A0A2N4U7Q2"/>
<evidence type="ECO:0000256" key="3">
    <source>
        <dbReference type="SAM" id="SignalP"/>
    </source>
</evidence>
<dbReference type="GO" id="GO:0046677">
    <property type="term" value="P:response to antibiotic"/>
    <property type="evidence" value="ECO:0007669"/>
    <property type="project" value="TreeGrafter"/>
</dbReference>
<dbReference type="GO" id="GO:0005886">
    <property type="term" value="C:plasma membrane"/>
    <property type="evidence" value="ECO:0007669"/>
    <property type="project" value="UniProtKB-SubCell"/>
</dbReference>
<dbReference type="GO" id="GO:0022857">
    <property type="term" value="F:transmembrane transporter activity"/>
    <property type="evidence" value="ECO:0007669"/>
    <property type="project" value="InterPro"/>
</dbReference>
<keyword evidence="3" id="KW-0732">Signal</keyword>
<dbReference type="EMBL" id="PDNW01000003">
    <property type="protein sequence ID" value="PLC51045.1"/>
    <property type="molecule type" value="Genomic_DNA"/>
</dbReference>